<dbReference type="InterPro" id="IPR003406">
    <property type="entry name" value="Glyco_trans_14"/>
</dbReference>
<dbReference type="Proteomes" id="UP000241394">
    <property type="component" value="Chromosome LG16"/>
</dbReference>
<name>A0A2R6QF34_ACTCC</name>
<dbReference type="InterPro" id="IPR044610">
    <property type="entry name" value="GLCAT14A/B/C"/>
</dbReference>
<keyword evidence="3 6" id="KW-0808">Transferase</keyword>
<reference evidence="6 7" key="1">
    <citation type="submission" date="2017-07" db="EMBL/GenBank/DDBJ databases">
        <title>An improved, manually edited Actinidia chinensis var. chinensis (kiwifruit) genome highlights the challenges associated with draft genomes and gene prediction in plants.</title>
        <authorList>
            <person name="Pilkington S."/>
            <person name="Crowhurst R."/>
            <person name="Hilario E."/>
            <person name="Nardozza S."/>
            <person name="Fraser L."/>
            <person name="Peng Y."/>
            <person name="Gunaseelan K."/>
            <person name="Simpson R."/>
            <person name="Tahir J."/>
            <person name="Deroles S."/>
            <person name="Templeton K."/>
            <person name="Luo Z."/>
            <person name="Davy M."/>
            <person name="Cheng C."/>
            <person name="Mcneilage M."/>
            <person name="Scaglione D."/>
            <person name="Liu Y."/>
            <person name="Zhang Q."/>
            <person name="Datson P."/>
            <person name="De Silva N."/>
            <person name="Gardiner S."/>
            <person name="Bassett H."/>
            <person name="Chagne D."/>
            <person name="Mccallum J."/>
            <person name="Dzierzon H."/>
            <person name="Deng C."/>
            <person name="Wang Y.-Y."/>
            <person name="Barron N."/>
            <person name="Manako K."/>
            <person name="Bowen J."/>
            <person name="Foster T."/>
            <person name="Erridge Z."/>
            <person name="Tiffin H."/>
            <person name="Waite C."/>
            <person name="Davies K."/>
            <person name="Grierson E."/>
            <person name="Laing W."/>
            <person name="Kirk R."/>
            <person name="Chen X."/>
            <person name="Wood M."/>
            <person name="Montefiori M."/>
            <person name="Brummell D."/>
            <person name="Schwinn K."/>
            <person name="Catanach A."/>
            <person name="Fullerton C."/>
            <person name="Li D."/>
            <person name="Meiyalaghan S."/>
            <person name="Nieuwenhuizen N."/>
            <person name="Read N."/>
            <person name="Prakash R."/>
            <person name="Hunter D."/>
            <person name="Zhang H."/>
            <person name="Mckenzie M."/>
            <person name="Knabel M."/>
            <person name="Harris A."/>
            <person name="Allan A."/>
            <person name="Chen A."/>
            <person name="Janssen B."/>
            <person name="Plunkett B."/>
            <person name="Dwamena C."/>
            <person name="Voogd C."/>
            <person name="Leif D."/>
            <person name="Lafferty D."/>
            <person name="Souleyre E."/>
            <person name="Varkonyi-Gasic E."/>
            <person name="Gambi F."/>
            <person name="Hanley J."/>
            <person name="Yao J.-L."/>
            <person name="Cheung J."/>
            <person name="David K."/>
            <person name="Warren B."/>
            <person name="Marsh K."/>
            <person name="Snowden K."/>
            <person name="Lin-Wang K."/>
            <person name="Brian L."/>
            <person name="Martinez-Sanchez M."/>
            <person name="Wang M."/>
            <person name="Ileperuma N."/>
            <person name="Macnee N."/>
            <person name="Campin R."/>
            <person name="Mcatee P."/>
            <person name="Drummond R."/>
            <person name="Espley R."/>
            <person name="Ireland H."/>
            <person name="Wu R."/>
            <person name="Atkinson R."/>
            <person name="Karunairetnam S."/>
            <person name="Bulley S."/>
            <person name="Chunkath S."/>
            <person name="Hanley Z."/>
            <person name="Storey R."/>
            <person name="Thrimawithana A."/>
            <person name="Thomson S."/>
            <person name="David C."/>
            <person name="Testolin R."/>
        </authorList>
    </citation>
    <scope>NUCLEOTIDE SEQUENCE [LARGE SCALE GENOMIC DNA]</scope>
    <source>
        <strain evidence="7">cv. Red5</strain>
        <tissue evidence="6">Young leaf</tissue>
    </source>
</reference>
<organism evidence="6 7">
    <name type="scientific">Actinidia chinensis var. chinensis</name>
    <name type="common">Chinese soft-hair kiwi</name>
    <dbReference type="NCBI Taxonomy" id="1590841"/>
    <lineage>
        <taxon>Eukaryota</taxon>
        <taxon>Viridiplantae</taxon>
        <taxon>Streptophyta</taxon>
        <taxon>Embryophyta</taxon>
        <taxon>Tracheophyta</taxon>
        <taxon>Spermatophyta</taxon>
        <taxon>Magnoliopsida</taxon>
        <taxon>eudicotyledons</taxon>
        <taxon>Gunneridae</taxon>
        <taxon>Pentapetalae</taxon>
        <taxon>asterids</taxon>
        <taxon>Ericales</taxon>
        <taxon>Actinidiaceae</taxon>
        <taxon>Actinidia</taxon>
    </lineage>
</organism>
<evidence type="ECO:0000256" key="5">
    <source>
        <dbReference type="ARBA" id="ARBA00023180"/>
    </source>
</evidence>
<protein>
    <submittedName>
        <fullName evidence="6">Beta-glucuronosyltransferase</fullName>
    </submittedName>
</protein>
<evidence type="ECO:0000313" key="7">
    <source>
        <dbReference type="Proteomes" id="UP000241394"/>
    </source>
</evidence>
<dbReference type="GO" id="GO:0016020">
    <property type="term" value="C:membrane"/>
    <property type="evidence" value="ECO:0007669"/>
    <property type="project" value="UniProtKB-SubCell"/>
</dbReference>
<dbReference type="Pfam" id="PF02485">
    <property type="entry name" value="Branch"/>
    <property type="match status" value="1"/>
</dbReference>
<comment type="caution">
    <text evidence="6">The sequence shown here is derived from an EMBL/GenBank/DDBJ whole genome shotgun (WGS) entry which is preliminary data.</text>
</comment>
<dbReference type="GO" id="GO:0015020">
    <property type="term" value="F:glucuronosyltransferase activity"/>
    <property type="evidence" value="ECO:0007669"/>
    <property type="project" value="InterPro"/>
</dbReference>
<keyword evidence="2" id="KW-0328">Glycosyltransferase</keyword>
<dbReference type="PANTHER" id="PTHR45719:SF11">
    <property type="entry name" value="OS01G0121800 PROTEIN"/>
    <property type="match status" value="1"/>
</dbReference>
<keyword evidence="4" id="KW-0472">Membrane</keyword>
<evidence type="ECO:0000256" key="2">
    <source>
        <dbReference type="ARBA" id="ARBA00022676"/>
    </source>
</evidence>
<dbReference type="AlphaFoldDB" id="A0A2R6QF34"/>
<evidence type="ECO:0000256" key="4">
    <source>
        <dbReference type="ARBA" id="ARBA00023136"/>
    </source>
</evidence>
<comment type="subcellular location">
    <subcellularLocation>
        <location evidence="1">Membrane</location>
        <topology evidence="1">Single-pass type II membrane protein</topology>
    </subcellularLocation>
</comment>
<dbReference type="OrthoDB" id="2019572at2759"/>
<evidence type="ECO:0000313" key="6">
    <source>
        <dbReference type="EMBL" id="PSS07243.1"/>
    </source>
</evidence>
<dbReference type="PANTHER" id="PTHR45719">
    <property type="entry name" value="GLYCOSYLTRANSFERASE"/>
    <property type="match status" value="1"/>
</dbReference>
<keyword evidence="5" id="KW-0325">Glycoprotein</keyword>
<dbReference type="InParanoid" id="A0A2R6QF34"/>
<dbReference type="EMBL" id="NKQK01000016">
    <property type="protein sequence ID" value="PSS07243.1"/>
    <property type="molecule type" value="Genomic_DNA"/>
</dbReference>
<evidence type="ECO:0000256" key="3">
    <source>
        <dbReference type="ARBA" id="ARBA00022679"/>
    </source>
</evidence>
<keyword evidence="7" id="KW-1185">Reference proteome</keyword>
<dbReference type="OMA" id="AYWICGT"/>
<proteinExistence type="predicted"/>
<sequence>MSRHYSWVWGYCLWLLGIFTSLVLLGALSRPYFQDGVSDQTSFELPISMRVPSKGPNDPPVLAYYVSGSHGDGKKVLRLLKAIYHPRNQYLLQLDAGSADSERRELALWVQSDTVFRAYGNVNVVGRSYAFNQMGASALAATLQAAALLLKISTDWDWFVTLSASDYPLLAQDDILHAFTFLPRDLNFIDFTRETGWSKRQLINQIIVDPNLYFKKNSAIFYTAEIRTRPDAFRIFGGSPWMILSKAFMEYCVQGWDNLPRKLLMYFTNVAFPLKLYFHTVICNSPEFQNTTVDNNLWYVIWDATTGKPLKLNISDYYKMVSSEAVFARPFREGDPVLYELDKNVLNRPRDGVVPGKWCLDRGMNASIDSSITRKDNCSSWGDINVIEPGLHGLKLGTFFSNLGTERRLRAKHCHSIA</sequence>
<accession>A0A2R6QF34</accession>
<dbReference type="Gramene" id="PSS07243">
    <property type="protein sequence ID" value="PSS07243"/>
    <property type="gene ID" value="CEY00_Acc17582"/>
</dbReference>
<gene>
    <name evidence="6" type="ORF">CEY00_Acc17582</name>
</gene>
<evidence type="ECO:0000256" key="1">
    <source>
        <dbReference type="ARBA" id="ARBA00004606"/>
    </source>
</evidence>
<reference evidence="7" key="2">
    <citation type="journal article" date="2018" name="BMC Genomics">
        <title>A manually annotated Actinidia chinensis var. chinensis (kiwifruit) genome highlights the challenges associated with draft genomes and gene prediction in plants.</title>
        <authorList>
            <person name="Pilkington S.M."/>
            <person name="Crowhurst R."/>
            <person name="Hilario E."/>
            <person name="Nardozza S."/>
            <person name="Fraser L."/>
            <person name="Peng Y."/>
            <person name="Gunaseelan K."/>
            <person name="Simpson R."/>
            <person name="Tahir J."/>
            <person name="Deroles S.C."/>
            <person name="Templeton K."/>
            <person name="Luo Z."/>
            <person name="Davy M."/>
            <person name="Cheng C."/>
            <person name="McNeilage M."/>
            <person name="Scaglione D."/>
            <person name="Liu Y."/>
            <person name="Zhang Q."/>
            <person name="Datson P."/>
            <person name="De Silva N."/>
            <person name="Gardiner S.E."/>
            <person name="Bassett H."/>
            <person name="Chagne D."/>
            <person name="McCallum J."/>
            <person name="Dzierzon H."/>
            <person name="Deng C."/>
            <person name="Wang Y.Y."/>
            <person name="Barron L."/>
            <person name="Manako K."/>
            <person name="Bowen J."/>
            <person name="Foster T.M."/>
            <person name="Erridge Z.A."/>
            <person name="Tiffin H."/>
            <person name="Waite C.N."/>
            <person name="Davies K.M."/>
            <person name="Grierson E.P."/>
            <person name="Laing W.A."/>
            <person name="Kirk R."/>
            <person name="Chen X."/>
            <person name="Wood M."/>
            <person name="Montefiori M."/>
            <person name="Brummell D.A."/>
            <person name="Schwinn K.E."/>
            <person name="Catanach A."/>
            <person name="Fullerton C."/>
            <person name="Li D."/>
            <person name="Meiyalaghan S."/>
            <person name="Nieuwenhuizen N."/>
            <person name="Read N."/>
            <person name="Prakash R."/>
            <person name="Hunter D."/>
            <person name="Zhang H."/>
            <person name="McKenzie M."/>
            <person name="Knabel M."/>
            <person name="Harris A."/>
            <person name="Allan A.C."/>
            <person name="Gleave A."/>
            <person name="Chen A."/>
            <person name="Janssen B.J."/>
            <person name="Plunkett B."/>
            <person name="Ampomah-Dwamena C."/>
            <person name="Voogd C."/>
            <person name="Leif D."/>
            <person name="Lafferty D."/>
            <person name="Souleyre E.J.F."/>
            <person name="Varkonyi-Gasic E."/>
            <person name="Gambi F."/>
            <person name="Hanley J."/>
            <person name="Yao J.L."/>
            <person name="Cheung J."/>
            <person name="David K.M."/>
            <person name="Warren B."/>
            <person name="Marsh K."/>
            <person name="Snowden K.C."/>
            <person name="Lin-Wang K."/>
            <person name="Brian L."/>
            <person name="Martinez-Sanchez M."/>
            <person name="Wang M."/>
            <person name="Ileperuma N."/>
            <person name="Macnee N."/>
            <person name="Campin R."/>
            <person name="McAtee P."/>
            <person name="Drummond R.S.M."/>
            <person name="Espley R.V."/>
            <person name="Ireland H.S."/>
            <person name="Wu R."/>
            <person name="Atkinson R.G."/>
            <person name="Karunairetnam S."/>
            <person name="Bulley S."/>
            <person name="Chunkath S."/>
            <person name="Hanley Z."/>
            <person name="Storey R."/>
            <person name="Thrimawithana A.H."/>
            <person name="Thomson S."/>
            <person name="David C."/>
            <person name="Testolin R."/>
            <person name="Huang H."/>
            <person name="Hellens R.P."/>
            <person name="Schaffer R.J."/>
        </authorList>
    </citation>
    <scope>NUCLEOTIDE SEQUENCE [LARGE SCALE GENOMIC DNA]</scope>
    <source>
        <strain evidence="7">cv. Red5</strain>
    </source>
</reference>